<dbReference type="OrthoDB" id="9807434at2"/>
<proteinExistence type="inferred from homology"/>
<dbReference type="GO" id="GO:0006220">
    <property type="term" value="P:pyrimidine nucleotide metabolic process"/>
    <property type="evidence" value="ECO:0007669"/>
    <property type="project" value="UniProtKB-UniRule"/>
</dbReference>
<evidence type="ECO:0000256" key="1">
    <source>
        <dbReference type="ARBA" id="ARBA00009427"/>
    </source>
</evidence>
<comment type="catalytic activity">
    <reaction evidence="6 8">
        <text>dCMP + ATP = dCDP + ADP</text>
        <dbReference type="Rhea" id="RHEA:25094"/>
        <dbReference type="ChEBI" id="CHEBI:30616"/>
        <dbReference type="ChEBI" id="CHEBI:57566"/>
        <dbReference type="ChEBI" id="CHEBI:58593"/>
        <dbReference type="ChEBI" id="CHEBI:456216"/>
        <dbReference type="EC" id="2.7.4.25"/>
    </reaction>
</comment>
<dbReference type="Proteomes" id="UP000195208">
    <property type="component" value="Unassembled WGS sequence"/>
</dbReference>
<feature type="binding site" evidence="8">
    <location>
        <begin position="10"/>
        <end position="18"/>
    </location>
    <ligand>
        <name>ATP</name>
        <dbReference type="ChEBI" id="CHEBI:30616"/>
    </ligand>
</feature>
<evidence type="ECO:0000256" key="4">
    <source>
        <dbReference type="ARBA" id="ARBA00022777"/>
    </source>
</evidence>
<dbReference type="KEGG" id="sagq:EP23_03270"/>
<evidence type="ECO:0000256" key="7">
    <source>
        <dbReference type="ARBA" id="ARBA00048478"/>
    </source>
</evidence>
<dbReference type="GeneID" id="57691588"/>
<evidence type="ECO:0000256" key="3">
    <source>
        <dbReference type="ARBA" id="ARBA00022741"/>
    </source>
</evidence>
<organism evidence="10 13">
    <name type="scientific">Staphylococcus agnetis</name>
    <dbReference type="NCBI Taxonomy" id="985762"/>
    <lineage>
        <taxon>Bacteria</taxon>
        <taxon>Bacillati</taxon>
        <taxon>Bacillota</taxon>
        <taxon>Bacilli</taxon>
        <taxon>Bacillales</taxon>
        <taxon>Staphylococcaceae</taxon>
        <taxon>Staphylococcus</taxon>
    </lineage>
</organism>
<dbReference type="Proteomes" id="UP000646308">
    <property type="component" value="Unassembled WGS sequence"/>
</dbReference>
<keyword evidence="12" id="KW-1185">Reference proteome</keyword>
<dbReference type="EMBL" id="NEFX01000030">
    <property type="protein sequence ID" value="OTW29999.1"/>
    <property type="molecule type" value="Genomic_DNA"/>
</dbReference>
<evidence type="ECO:0000256" key="6">
    <source>
        <dbReference type="ARBA" id="ARBA00047615"/>
    </source>
</evidence>
<comment type="similarity">
    <text evidence="1 8">Belongs to the cytidylate kinase family. Type 1 subfamily.</text>
</comment>
<dbReference type="InterPro" id="IPR027417">
    <property type="entry name" value="P-loop_NTPase"/>
</dbReference>
<dbReference type="EMBL" id="WMFL01000053">
    <property type="protein sequence ID" value="NJI01927.1"/>
    <property type="molecule type" value="Genomic_DNA"/>
</dbReference>
<dbReference type="RefSeq" id="WP_060551084.1">
    <property type="nucleotide sequence ID" value="NZ_CP009623.1"/>
</dbReference>
<dbReference type="PANTHER" id="PTHR21299:SF2">
    <property type="entry name" value="CYTIDYLATE KINASE"/>
    <property type="match status" value="1"/>
</dbReference>
<dbReference type="NCBIfam" id="TIGR00017">
    <property type="entry name" value="cmk"/>
    <property type="match status" value="1"/>
</dbReference>
<protein>
    <recommendedName>
        <fullName evidence="8">Cytidylate kinase</fullName>
        <shortName evidence="8">CK</shortName>
        <ecNumber evidence="8">2.7.4.25</ecNumber>
    </recommendedName>
    <alternativeName>
        <fullName evidence="8">Cytidine monophosphate kinase</fullName>
        <shortName evidence="8">CMP kinase</shortName>
    </alternativeName>
</protein>
<comment type="caution">
    <text evidence="10">The sequence shown here is derived from an EMBL/GenBank/DDBJ whole genome shotgun (WGS) entry which is preliminary data.</text>
</comment>
<dbReference type="AlphaFoldDB" id="A0A2T4MIZ1"/>
<dbReference type="InterPro" id="IPR011994">
    <property type="entry name" value="Cytidylate_kinase_dom"/>
</dbReference>
<dbReference type="HAMAP" id="MF_00238">
    <property type="entry name" value="Cytidyl_kinase_type1"/>
    <property type="match status" value="1"/>
</dbReference>
<dbReference type="Pfam" id="PF02224">
    <property type="entry name" value="Cytidylate_kin"/>
    <property type="match status" value="1"/>
</dbReference>
<dbReference type="SUPFAM" id="SSF52540">
    <property type="entry name" value="P-loop containing nucleoside triphosphate hydrolases"/>
    <property type="match status" value="1"/>
</dbReference>
<dbReference type="Gene3D" id="3.40.50.300">
    <property type="entry name" value="P-loop containing nucleotide triphosphate hydrolases"/>
    <property type="match status" value="1"/>
</dbReference>
<evidence type="ECO:0000256" key="8">
    <source>
        <dbReference type="HAMAP-Rule" id="MF_00238"/>
    </source>
</evidence>
<keyword evidence="3 8" id="KW-0547">Nucleotide-binding</keyword>
<gene>
    <name evidence="8" type="primary">cmk</name>
    <name evidence="11" type="ORF">B9M88_12205</name>
    <name evidence="10" type="ORF">GLV84_03510</name>
</gene>
<sequence>MTAINIALDGPAAAGKSTIAKHVAAQLGMIYVDTGAMYRAITYHYLKNKSQFTNFKDLISNIQLELIYDPDKGQRVLLQDEDITDYLRENDVTQNVSYVSSMQEVREFLVEAQQKLAIEKGIVMDGRDIGTTVLPNAELKVYMIASVEERAMRRLKDNEARGIDATYEQLMKDIAERDAYDMNREISPLRKADDAIEIDTTGLTIEQVTERIISLARSAQNQIN</sequence>
<reference evidence="11 12" key="1">
    <citation type="submission" date="2017-04" db="EMBL/GenBank/DDBJ databases">
        <title>Staphylococcus agnetis, a potential pathogen in the broiler production.</title>
        <authorList>
            <person name="Poulsen L."/>
        </authorList>
    </citation>
    <scope>NUCLEOTIDE SEQUENCE [LARGE SCALE GENOMIC DNA]</scope>
    <source>
        <strain evidence="11 12">723_310714_2_2_spleen</strain>
    </source>
</reference>
<evidence type="ECO:0000313" key="11">
    <source>
        <dbReference type="EMBL" id="OTW29999.1"/>
    </source>
</evidence>
<dbReference type="InterPro" id="IPR003136">
    <property type="entry name" value="Cytidylate_kin"/>
</dbReference>
<accession>A0A2T4MIZ1</accession>
<dbReference type="GO" id="GO:0015949">
    <property type="term" value="P:nucleobase-containing small molecule interconversion"/>
    <property type="evidence" value="ECO:0007669"/>
    <property type="project" value="TreeGrafter"/>
</dbReference>
<evidence type="ECO:0000256" key="5">
    <source>
        <dbReference type="ARBA" id="ARBA00022840"/>
    </source>
</evidence>
<reference evidence="10" key="2">
    <citation type="submission" date="2019-11" db="EMBL/GenBank/DDBJ databases">
        <title>Whole genome comparisons of Staphylococcus agnetis isolates from cattle and chickens.</title>
        <authorList>
            <person name="Rhoads D."/>
            <person name="Shwani A."/>
            <person name="Adkins P."/>
            <person name="Calcutt M."/>
            <person name="Middleton J."/>
        </authorList>
    </citation>
    <scope>NUCLEOTIDE SEQUENCE</scope>
    <source>
        <strain evidence="10">1387</strain>
    </source>
</reference>
<dbReference type="GO" id="GO:0005524">
    <property type="term" value="F:ATP binding"/>
    <property type="evidence" value="ECO:0007669"/>
    <property type="project" value="UniProtKB-UniRule"/>
</dbReference>
<feature type="domain" description="Cytidylate kinase" evidence="9">
    <location>
        <begin position="6"/>
        <end position="217"/>
    </location>
</feature>
<keyword evidence="8" id="KW-0963">Cytoplasm</keyword>
<dbReference type="PANTHER" id="PTHR21299">
    <property type="entry name" value="CYTIDYLATE KINASE/PANTOATE-BETA-ALANINE LIGASE"/>
    <property type="match status" value="1"/>
</dbReference>
<evidence type="ECO:0000259" key="9">
    <source>
        <dbReference type="Pfam" id="PF02224"/>
    </source>
</evidence>
<comment type="subcellular location">
    <subcellularLocation>
        <location evidence="8">Cytoplasm</location>
    </subcellularLocation>
</comment>
<evidence type="ECO:0000313" key="12">
    <source>
        <dbReference type="Proteomes" id="UP000195208"/>
    </source>
</evidence>
<dbReference type="CDD" id="cd02020">
    <property type="entry name" value="CMPK"/>
    <property type="match status" value="1"/>
</dbReference>
<dbReference type="GO" id="GO:0036431">
    <property type="term" value="F:dCMP kinase activity"/>
    <property type="evidence" value="ECO:0007669"/>
    <property type="project" value="InterPro"/>
</dbReference>
<evidence type="ECO:0000313" key="10">
    <source>
        <dbReference type="EMBL" id="NJI01927.1"/>
    </source>
</evidence>
<comment type="catalytic activity">
    <reaction evidence="7 8">
        <text>CMP + ATP = CDP + ADP</text>
        <dbReference type="Rhea" id="RHEA:11600"/>
        <dbReference type="ChEBI" id="CHEBI:30616"/>
        <dbReference type="ChEBI" id="CHEBI:58069"/>
        <dbReference type="ChEBI" id="CHEBI:60377"/>
        <dbReference type="ChEBI" id="CHEBI:456216"/>
        <dbReference type="EC" id="2.7.4.25"/>
    </reaction>
</comment>
<evidence type="ECO:0000256" key="2">
    <source>
        <dbReference type="ARBA" id="ARBA00022679"/>
    </source>
</evidence>
<name>A0A2T4MIZ1_9STAP</name>
<dbReference type="GO" id="GO:0005829">
    <property type="term" value="C:cytosol"/>
    <property type="evidence" value="ECO:0007669"/>
    <property type="project" value="TreeGrafter"/>
</dbReference>
<keyword evidence="2 8" id="KW-0808">Transferase</keyword>
<evidence type="ECO:0000313" key="13">
    <source>
        <dbReference type="Proteomes" id="UP000646308"/>
    </source>
</evidence>
<keyword evidence="5 8" id="KW-0067">ATP-binding</keyword>
<dbReference type="EC" id="2.7.4.25" evidence="8"/>
<keyword evidence="4 8" id="KW-0418">Kinase</keyword>